<dbReference type="Proteomes" id="UP000054516">
    <property type="component" value="Unassembled WGS sequence"/>
</dbReference>
<feature type="compositionally biased region" description="Polar residues" evidence="1">
    <location>
        <begin position="85"/>
        <end position="96"/>
    </location>
</feature>
<reference evidence="2" key="1">
    <citation type="submission" date="2016-03" db="EMBL/GenBank/DDBJ databases">
        <title>Draft genome sequence of Rosellinia necatrix.</title>
        <authorList>
            <person name="Kanematsu S."/>
        </authorList>
    </citation>
    <scope>NUCLEOTIDE SEQUENCE [LARGE SCALE GENOMIC DNA]</scope>
    <source>
        <strain evidence="2">W97</strain>
    </source>
</reference>
<gene>
    <name evidence="2" type="ORF">SAMD00023353_4700860</name>
</gene>
<proteinExistence type="predicted"/>
<keyword evidence="3" id="KW-1185">Reference proteome</keyword>
<organism evidence="2">
    <name type="scientific">Rosellinia necatrix</name>
    <name type="common">White root-rot fungus</name>
    <dbReference type="NCBI Taxonomy" id="77044"/>
    <lineage>
        <taxon>Eukaryota</taxon>
        <taxon>Fungi</taxon>
        <taxon>Dikarya</taxon>
        <taxon>Ascomycota</taxon>
        <taxon>Pezizomycotina</taxon>
        <taxon>Sordariomycetes</taxon>
        <taxon>Xylariomycetidae</taxon>
        <taxon>Xylariales</taxon>
        <taxon>Xylariaceae</taxon>
        <taxon>Rosellinia</taxon>
    </lineage>
</organism>
<feature type="compositionally biased region" description="Polar residues" evidence="1">
    <location>
        <begin position="159"/>
        <end position="176"/>
    </location>
</feature>
<protein>
    <submittedName>
        <fullName evidence="2">Uncharacterized protein</fullName>
    </submittedName>
</protein>
<name>A0A1S8AAM9_ROSNE</name>
<evidence type="ECO:0000313" key="2">
    <source>
        <dbReference type="EMBL" id="GAW26760.1"/>
    </source>
</evidence>
<evidence type="ECO:0000256" key="1">
    <source>
        <dbReference type="SAM" id="MobiDB-lite"/>
    </source>
</evidence>
<feature type="region of interest" description="Disordered" evidence="1">
    <location>
        <begin position="1"/>
        <end position="181"/>
    </location>
</feature>
<accession>A0A1S8AAM9</accession>
<dbReference type="EMBL" id="DF977492">
    <property type="protein sequence ID" value="GAW26760.1"/>
    <property type="molecule type" value="Genomic_DNA"/>
</dbReference>
<dbReference type="AlphaFoldDB" id="A0A1S8AAM9"/>
<sequence>MHMKDGTSVGRPSAKTTHRLEDISRIPTADSAAYTDNAKHTDWVATHELPPLHEQDHSAFSFEPGDDMTSLPDASAEEQGHIDPQGSSQVPSQPTRGSLKGMAIKKFQHHADDTRGSSIGSSSGKEEPPPTQGGCATIRNPQGVVQSPPRKPMWALQECGNSRQTTAGSQPSQSSHIIDCPPTALIAGQENKQRQQAETDARIAATIALASLQNGSSQRG</sequence>
<evidence type="ECO:0000313" key="3">
    <source>
        <dbReference type="Proteomes" id="UP000054516"/>
    </source>
</evidence>